<dbReference type="GO" id="GO:0005737">
    <property type="term" value="C:cytoplasm"/>
    <property type="evidence" value="ECO:0007669"/>
    <property type="project" value="TreeGrafter"/>
</dbReference>
<dbReference type="Gene3D" id="2.40.50.100">
    <property type="match status" value="1"/>
</dbReference>
<dbReference type="PANTHER" id="PTHR43178:SF5">
    <property type="entry name" value="LIPOAMIDE ACYLTRANSFERASE COMPONENT OF BRANCHED-CHAIN ALPHA-KETO ACID DEHYDROGENASE COMPLEX, MITOCHONDRIAL"/>
    <property type="match status" value="1"/>
</dbReference>
<dbReference type="EMBL" id="AXDT01000168">
    <property type="protein sequence ID" value="ERT11833.1"/>
    <property type="molecule type" value="Genomic_DNA"/>
</dbReference>
<gene>
    <name evidence="7" type="ORF">O185_17325</name>
</gene>
<evidence type="ECO:0000256" key="2">
    <source>
        <dbReference type="ARBA" id="ARBA00011484"/>
    </source>
</evidence>
<dbReference type="InterPro" id="IPR011053">
    <property type="entry name" value="Single_hybrid_motif"/>
</dbReference>
<evidence type="ECO:0000256" key="5">
    <source>
        <dbReference type="ARBA" id="ARBA00023315"/>
    </source>
</evidence>
<protein>
    <recommendedName>
        <fullName evidence="6">Lipoyl-binding domain-containing protein</fullName>
    </recommendedName>
</protein>
<dbReference type="InterPro" id="IPR000089">
    <property type="entry name" value="Biotin_lipoyl"/>
</dbReference>
<comment type="subunit">
    <text evidence="2">Forms a 24-polypeptide structural core with octahedral symmetry.</text>
</comment>
<evidence type="ECO:0000256" key="4">
    <source>
        <dbReference type="ARBA" id="ARBA00022823"/>
    </source>
</evidence>
<dbReference type="SUPFAM" id="SSF51230">
    <property type="entry name" value="Single hybrid motif"/>
    <property type="match status" value="1"/>
</dbReference>
<proteinExistence type="predicted"/>
<evidence type="ECO:0000313" key="8">
    <source>
        <dbReference type="Proteomes" id="UP000017133"/>
    </source>
</evidence>
<dbReference type="Pfam" id="PF00364">
    <property type="entry name" value="Biotin_lipoyl"/>
    <property type="match status" value="1"/>
</dbReference>
<name>U7QVB8_PHOTE</name>
<dbReference type="AlphaFoldDB" id="U7QVB8"/>
<dbReference type="RefSeq" id="WP_023045501.1">
    <property type="nucleotide sequence ID" value="NZ_AXDT01000168.1"/>
</dbReference>
<sequence length="90" mass="9701">MAQLLIPPMGEGTTEVVITQLLKQVGDHVKRDEPVYEMETDKAAFTIESDVEGILEKWLAAENDIIPVGSAIAVIRAAGELAELPLSVKS</sequence>
<dbReference type="GO" id="GO:0031405">
    <property type="term" value="F:lipoic acid binding"/>
    <property type="evidence" value="ECO:0007669"/>
    <property type="project" value="TreeGrafter"/>
</dbReference>
<evidence type="ECO:0000256" key="3">
    <source>
        <dbReference type="ARBA" id="ARBA00022679"/>
    </source>
</evidence>
<keyword evidence="3" id="KW-0808">Transferase</keyword>
<dbReference type="InterPro" id="IPR050743">
    <property type="entry name" value="2-oxoacid_DH_E2_comp"/>
</dbReference>
<keyword evidence="8" id="KW-1185">Reference proteome</keyword>
<dbReference type="PROSITE" id="PS50968">
    <property type="entry name" value="BIOTINYL_LIPOYL"/>
    <property type="match status" value="1"/>
</dbReference>
<evidence type="ECO:0000256" key="1">
    <source>
        <dbReference type="ARBA" id="ARBA00001938"/>
    </source>
</evidence>
<reference evidence="7 8" key="1">
    <citation type="submission" date="2013-10" db="EMBL/GenBank/DDBJ databases">
        <title>Whole Genome Shotgun Sequence of Photorhabdus temperata J3.</title>
        <authorList>
            <person name="Park G.-S."/>
            <person name="Hong S.-J."/>
            <person name="Shin J.-H."/>
        </authorList>
    </citation>
    <scope>NUCLEOTIDE SEQUENCE [LARGE SCALE GENOMIC DNA]</scope>
    <source>
        <strain evidence="7 8">J3</strain>
    </source>
</reference>
<dbReference type="InterPro" id="IPR003016">
    <property type="entry name" value="2-oxoA_DH_lipoyl-BS"/>
</dbReference>
<dbReference type="PATRIC" id="fig|1389415.4.peg.3448"/>
<organism evidence="7 8">
    <name type="scientific">Photorhabdus temperata J3</name>
    <dbReference type="NCBI Taxonomy" id="1389415"/>
    <lineage>
        <taxon>Bacteria</taxon>
        <taxon>Pseudomonadati</taxon>
        <taxon>Pseudomonadota</taxon>
        <taxon>Gammaproteobacteria</taxon>
        <taxon>Enterobacterales</taxon>
        <taxon>Morganellaceae</taxon>
        <taxon>Photorhabdus</taxon>
    </lineage>
</organism>
<accession>U7QVB8</accession>
<dbReference type="PANTHER" id="PTHR43178">
    <property type="entry name" value="DIHYDROLIPOAMIDE ACETYLTRANSFERASE COMPONENT OF PYRUVATE DEHYDROGENASE COMPLEX"/>
    <property type="match status" value="1"/>
</dbReference>
<keyword evidence="4" id="KW-0450">Lipoyl</keyword>
<comment type="cofactor">
    <cofactor evidence="1">
        <name>(R)-lipoate</name>
        <dbReference type="ChEBI" id="CHEBI:83088"/>
    </cofactor>
</comment>
<evidence type="ECO:0000259" key="6">
    <source>
        <dbReference type="PROSITE" id="PS50968"/>
    </source>
</evidence>
<keyword evidence="5" id="KW-0012">Acyltransferase</keyword>
<dbReference type="CDD" id="cd06849">
    <property type="entry name" value="lipoyl_domain"/>
    <property type="match status" value="1"/>
</dbReference>
<dbReference type="PROSITE" id="PS00189">
    <property type="entry name" value="LIPOYL"/>
    <property type="match status" value="1"/>
</dbReference>
<feature type="domain" description="Lipoyl-binding" evidence="6">
    <location>
        <begin position="1"/>
        <end position="76"/>
    </location>
</feature>
<dbReference type="GO" id="GO:0016407">
    <property type="term" value="F:acetyltransferase activity"/>
    <property type="evidence" value="ECO:0007669"/>
    <property type="project" value="TreeGrafter"/>
</dbReference>
<evidence type="ECO:0000313" key="7">
    <source>
        <dbReference type="EMBL" id="ERT11833.1"/>
    </source>
</evidence>
<comment type="caution">
    <text evidence="7">The sequence shown here is derived from an EMBL/GenBank/DDBJ whole genome shotgun (WGS) entry which is preliminary data.</text>
</comment>
<dbReference type="Proteomes" id="UP000017133">
    <property type="component" value="Unassembled WGS sequence"/>
</dbReference>